<organism evidence="1 2">
    <name type="scientific">Bradyrhizobium erythrophlei</name>
    <dbReference type="NCBI Taxonomy" id="1437360"/>
    <lineage>
        <taxon>Bacteria</taxon>
        <taxon>Pseudomonadati</taxon>
        <taxon>Pseudomonadota</taxon>
        <taxon>Alphaproteobacteria</taxon>
        <taxon>Hyphomicrobiales</taxon>
        <taxon>Nitrobacteraceae</taxon>
        <taxon>Bradyrhizobium</taxon>
    </lineage>
</organism>
<dbReference type="Proteomes" id="UP000190675">
    <property type="component" value="Chromosome I"/>
</dbReference>
<name>A0A1M5KP57_9BRAD</name>
<evidence type="ECO:0000313" key="1">
    <source>
        <dbReference type="EMBL" id="SHG54525.1"/>
    </source>
</evidence>
<protein>
    <submittedName>
        <fullName evidence="1">Uncharacterized protein</fullName>
    </submittedName>
</protein>
<accession>A0A1M5KP57</accession>
<dbReference type="AlphaFoldDB" id="A0A1M5KP57"/>
<proteinExistence type="predicted"/>
<reference evidence="1 2" key="1">
    <citation type="submission" date="2016-11" db="EMBL/GenBank/DDBJ databases">
        <authorList>
            <person name="Jaros S."/>
            <person name="Januszkiewicz K."/>
            <person name="Wedrychowicz H."/>
        </authorList>
    </citation>
    <scope>NUCLEOTIDE SEQUENCE [LARGE SCALE GENOMIC DNA]</scope>
    <source>
        <strain evidence="1 2">GAS242</strain>
    </source>
</reference>
<dbReference type="EMBL" id="LT670818">
    <property type="protein sequence ID" value="SHG54525.1"/>
    <property type="molecule type" value="Genomic_DNA"/>
</dbReference>
<sequence length="138" mass="15570">MSLTQFVHSDCTFPKFQNSIVSRFFSRVTANDHASGNHFGNVFGVDSVSVVLTWVVWQEGKLSHDQLEYRCFENAASDLIDCAAHINDEITTQQELVARLRLINSCRMVLVAVGFTISMDRKPLVLEDYQEGLATRRG</sequence>
<evidence type="ECO:0000313" key="2">
    <source>
        <dbReference type="Proteomes" id="UP000190675"/>
    </source>
</evidence>
<gene>
    <name evidence="1" type="ORF">SAMN05444169_2983</name>
</gene>